<feature type="compositionally biased region" description="Gly residues" evidence="1">
    <location>
        <begin position="201"/>
        <end position="216"/>
    </location>
</feature>
<reference evidence="2 3" key="1">
    <citation type="journal article" date="2019" name="Sci. Rep.">
        <title>A high-quality genome of Eragrostis curvula grass provides insights into Poaceae evolution and supports new strategies to enhance forage quality.</title>
        <authorList>
            <person name="Carballo J."/>
            <person name="Santos B.A.C.M."/>
            <person name="Zappacosta D."/>
            <person name="Garbus I."/>
            <person name="Selva J.P."/>
            <person name="Gallo C.A."/>
            <person name="Diaz A."/>
            <person name="Albertini E."/>
            <person name="Caccamo M."/>
            <person name="Echenique V."/>
        </authorList>
    </citation>
    <scope>NUCLEOTIDE SEQUENCE [LARGE SCALE GENOMIC DNA]</scope>
    <source>
        <strain evidence="3">cv. Victoria</strain>
        <tissue evidence="2">Leaf</tissue>
    </source>
</reference>
<keyword evidence="3" id="KW-1185">Reference proteome</keyword>
<feature type="compositionally biased region" description="Polar residues" evidence="1">
    <location>
        <begin position="131"/>
        <end position="142"/>
    </location>
</feature>
<evidence type="ECO:0000313" key="3">
    <source>
        <dbReference type="Proteomes" id="UP000324897"/>
    </source>
</evidence>
<dbReference type="EMBL" id="RWGY01000002">
    <property type="protein sequence ID" value="TVU48850.1"/>
    <property type="molecule type" value="Genomic_DNA"/>
</dbReference>
<comment type="caution">
    <text evidence="2">The sequence shown here is derived from an EMBL/GenBank/DDBJ whole genome shotgun (WGS) entry which is preliminary data.</text>
</comment>
<organism evidence="2 3">
    <name type="scientific">Eragrostis curvula</name>
    <name type="common">weeping love grass</name>
    <dbReference type="NCBI Taxonomy" id="38414"/>
    <lineage>
        <taxon>Eukaryota</taxon>
        <taxon>Viridiplantae</taxon>
        <taxon>Streptophyta</taxon>
        <taxon>Embryophyta</taxon>
        <taxon>Tracheophyta</taxon>
        <taxon>Spermatophyta</taxon>
        <taxon>Magnoliopsida</taxon>
        <taxon>Liliopsida</taxon>
        <taxon>Poales</taxon>
        <taxon>Poaceae</taxon>
        <taxon>PACMAD clade</taxon>
        <taxon>Chloridoideae</taxon>
        <taxon>Eragrostideae</taxon>
        <taxon>Eragrostidinae</taxon>
        <taxon>Eragrostis</taxon>
    </lineage>
</organism>
<accession>A0A5J9WN85</accession>
<feature type="compositionally biased region" description="Gly residues" evidence="1">
    <location>
        <begin position="254"/>
        <end position="268"/>
    </location>
</feature>
<gene>
    <name evidence="2" type="ORF">EJB05_00131</name>
</gene>
<dbReference type="AlphaFoldDB" id="A0A5J9WN85"/>
<evidence type="ECO:0000313" key="2">
    <source>
        <dbReference type="EMBL" id="TVU48850.1"/>
    </source>
</evidence>
<dbReference type="Proteomes" id="UP000324897">
    <property type="component" value="Chromosome 6"/>
</dbReference>
<feature type="non-terminal residue" evidence="2">
    <location>
        <position position="1"/>
    </location>
</feature>
<evidence type="ECO:0000256" key="1">
    <source>
        <dbReference type="SAM" id="MobiDB-lite"/>
    </source>
</evidence>
<feature type="compositionally biased region" description="Polar residues" evidence="1">
    <location>
        <begin position="338"/>
        <end position="350"/>
    </location>
</feature>
<feature type="region of interest" description="Disordered" evidence="1">
    <location>
        <begin position="1"/>
        <end position="360"/>
    </location>
</feature>
<proteinExistence type="predicted"/>
<protein>
    <submittedName>
        <fullName evidence="2">Uncharacterized protein</fullName>
    </submittedName>
</protein>
<feature type="compositionally biased region" description="Basic and acidic residues" evidence="1">
    <location>
        <begin position="295"/>
        <end position="327"/>
    </location>
</feature>
<name>A0A5J9WN85_9POAL</name>
<sequence length="565" mass="58783">MAGAAQSPAEAGGKFWSEATDSESEVEDLGVVNPLPGQEQATKFNPPEVHVVEADWQTVKKKARRRKEDLQCPSGFTWPWRKAKQRPWRGPLPKARISPRKTVGDAILPALEQRSAGSSSPEARRSRDLSDPNSAPIIQNLNRSRSSGPSGPRPGPSFVARQLVTVQKPAAVVPVSNQTRSRSSNPHPRSRRPSYLQAAMAGGGVKGAVGGAGGDGGGDKRRNYGNQGFRGNRFRAGQGNGRSSSPPGRDGDPAGRGGRGLDAGGRGGHAPNNWRGRGRGNRDGNLGTNNGRGGGAERDARPRSDDHDGRMEEEHGNEKRGEDHVMEEADNLGHGTDDITNPGQLNTTVPGPSGTKPTGEETRIINKAIDIAVEELLVECANKVMAEEADFLGKGMAVFAGDDLAPVPMPEVASDLTGDGRVGQETTGGRVEPQPVLAVQEVPIPADLVVTTGLAVGRAVLADRSTGGEVAPLAMAETEVPPLSPTVADAGVLAHLVDPEGMGVGVVVAESEVGHATTAYASPTKSADVACTVSSPGCKGSRYGLPAARGDDPVYFTTPGVVPSS</sequence>
<dbReference type="Gramene" id="TVU48850">
    <property type="protein sequence ID" value="TVU48850"/>
    <property type="gene ID" value="EJB05_00131"/>
</dbReference>